<protein>
    <submittedName>
        <fullName evidence="2">Uncharacterized protein</fullName>
    </submittedName>
</protein>
<gene>
    <name evidence="2" type="ORF">CEXT_475701</name>
</gene>
<keyword evidence="3" id="KW-1185">Reference proteome</keyword>
<dbReference type="AlphaFoldDB" id="A0AAV4N8U7"/>
<accession>A0AAV4N8U7</accession>
<dbReference type="Proteomes" id="UP001054945">
    <property type="component" value="Unassembled WGS sequence"/>
</dbReference>
<sequence>MQHWFQDTEPERQLWLGGEGREMGEKKRRRNDGDCNTSGRSVRMSGHIFGQFSWPDGSFGSVLTHCIETLMCSKIRYNIHHFAFAFRPFLFLPPPAIVVSLAWRPGTNALECGLSEAV</sequence>
<name>A0AAV4N8U7_CAEEX</name>
<evidence type="ECO:0000313" key="2">
    <source>
        <dbReference type="EMBL" id="GIX81232.1"/>
    </source>
</evidence>
<evidence type="ECO:0000313" key="3">
    <source>
        <dbReference type="Proteomes" id="UP001054945"/>
    </source>
</evidence>
<evidence type="ECO:0000256" key="1">
    <source>
        <dbReference type="SAM" id="MobiDB-lite"/>
    </source>
</evidence>
<dbReference type="EMBL" id="BPLR01003107">
    <property type="protein sequence ID" value="GIX81232.1"/>
    <property type="molecule type" value="Genomic_DNA"/>
</dbReference>
<proteinExistence type="predicted"/>
<feature type="region of interest" description="Disordered" evidence="1">
    <location>
        <begin position="15"/>
        <end position="38"/>
    </location>
</feature>
<reference evidence="2 3" key="1">
    <citation type="submission" date="2021-06" db="EMBL/GenBank/DDBJ databases">
        <title>Caerostris extrusa draft genome.</title>
        <authorList>
            <person name="Kono N."/>
            <person name="Arakawa K."/>
        </authorList>
    </citation>
    <scope>NUCLEOTIDE SEQUENCE [LARGE SCALE GENOMIC DNA]</scope>
</reference>
<organism evidence="2 3">
    <name type="scientific">Caerostris extrusa</name>
    <name type="common">Bark spider</name>
    <name type="synonym">Caerostris bankana</name>
    <dbReference type="NCBI Taxonomy" id="172846"/>
    <lineage>
        <taxon>Eukaryota</taxon>
        <taxon>Metazoa</taxon>
        <taxon>Ecdysozoa</taxon>
        <taxon>Arthropoda</taxon>
        <taxon>Chelicerata</taxon>
        <taxon>Arachnida</taxon>
        <taxon>Araneae</taxon>
        <taxon>Araneomorphae</taxon>
        <taxon>Entelegynae</taxon>
        <taxon>Araneoidea</taxon>
        <taxon>Araneidae</taxon>
        <taxon>Caerostris</taxon>
    </lineage>
</organism>
<comment type="caution">
    <text evidence="2">The sequence shown here is derived from an EMBL/GenBank/DDBJ whole genome shotgun (WGS) entry which is preliminary data.</text>
</comment>